<protein>
    <submittedName>
        <fullName evidence="1">Uncharacterized protein</fullName>
    </submittedName>
</protein>
<evidence type="ECO:0000313" key="1">
    <source>
        <dbReference type="EMBL" id="KKK89864.1"/>
    </source>
</evidence>
<dbReference type="EMBL" id="LAZR01049343">
    <property type="protein sequence ID" value="KKK89864.1"/>
    <property type="molecule type" value="Genomic_DNA"/>
</dbReference>
<proteinExistence type="predicted"/>
<dbReference type="AlphaFoldDB" id="A0A0F9BH09"/>
<comment type="caution">
    <text evidence="1">The sequence shown here is derived from an EMBL/GenBank/DDBJ whole genome shotgun (WGS) entry which is preliminary data.</text>
</comment>
<reference evidence="1" key="1">
    <citation type="journal article" date="2015" name="Nature">
        <title>Complex archaea that bridge the gap between prokaryotes and eukaryotes.</title>
        <authorList>
            <person name="Spang A."/>
            <person name="Saw J.H."/>
            <person name="Jorgensen S.L."/>
            <person name="Zaremba-Niedzwiedzka K."/>
            <person name="Martijn J."/>
            <person name="Lind A.E."/>
            <person name="van Eijk R."/>
            <person name="Schleper C."/>
            <person name="Guy L."/>
            <person name="Ettema T.J."/>
        </authorList>
    </citation>
    <scope>NUCLEOTIDE SEQUENCE</scope>
</reference>
<sequence length="70" mass="8098">MIKIILRHAHDTEINGMVIGIENNATSLVLPMVCGCKLIFKSAGYTEKDFDGFDMEVYKQTDFVFKQYRY</sequence>
<name>A0A0F9BH09_9ZZZZ</name>
<accession>A0A0F9BH09</accession>
<gene>
    <name evidence="1" type="ORF">LCGC14_2728830</name>
</gene>
<organism evidence="1">
    <name type="scientific">marine sediment metagenome</name>
    <dbReference type="NCBI Taxonomy" id="412755"/>
    <lineage>
        <taxon>unclassified sequences</taxon>
        <taxon>metagenomes</taxon>
        <taxon>ecological metagenomes</taxon>
    </lineage>
</organism>